<name>A0A2T7CHB5_9POAL</name>
<evidence type="ECO:0000313" key="2">
    <source>
        <dbReference type="EMBL" id="PUZ42747.1"/>
    </source>
</evidence>
<dbReference type="Gramene" id="PUZ42747">
    <property type="protein sequence ID" value="PUZ42747"/>
    <property type="gene ID" value="GQ55_9G607200"/>
</dbReference>
<gene>
    <name evidence="2" type="ORF">GQ55_9G607200</name>
</gene>
<reference evidence="2 3" key="1">
    <citation type="submission" date="2018-04" db="EMBL/GenBank/DDBJ databases">
        <title>WGS assembly of Panicum hallii var. hallii HAL2.</title>
        <authorList>
            <person name="Lovell J."/>
            <person name="Jenkins J."/>
            <person name="Lowry D."/>
            <person name="Mamidi S."/>
            <person name="Sreedasyam A."/>
            <person name="Weng X."/>
            <person name="Barry K."/>
            <person name="Bonette J."/>
            <person name="Campitelli B."/>
            <person name="Daum C."/>
            <person name="Gordon S."/>
            <person name="Gould B."/>
            <person name="Lipzen A."/>
            <person name="MacQueen A."/>
            <person name="Palacio-Mejia J."/>
            <person name="Plott C."/>
            <person name="Shakirov E."/>
            <person name="Shu S."/>
            <person name="Yoshinaga Y."/>
            <person name="Zane M."/>
            <person name="Rokhsar D."/>
            <person name="Grimwood J."/>
            <person name="Schmutz J."/>
            <person name="Juenger T."/>
        </authorList>
    </citation>
    <scope>NUCLEOTIDE SEQUENCE [LARGE SCALE GENOMIC DNA]</scope>
    <source>
        <strain evidence="3">cv. HAL2</strain>
    </source>
</reference>
<sequence>MQRRRRGHPDRLRRVWQPGGLRGYGTDRDPRPGPVLVPRAAVISQAARRFARRGPDRRPPVGLAYACVHDDRSGLFCFQHHLPRPRPPCLEQRAVSRRPRCQGITMNRARDCLQARLSCCGYDGPGSSFNSGL</sequence>
<evidence type="ECO:0000313" key="3">
    <source>
        <dbReference type="Proteomes" id="UP000244336"/>
    </source>
</evidence>
<keyword evidence="3" id="KW-1185">Reference proteome</keyword>
<protein>
    <submittedName>
        <fullName evidence="2">Uncharacterized protein</fullName>
    </submittedName>
</protein>
<dbReference type="Proteomes" id="UP000244336">
    <property type="component" value="Chromosome 9"/>
</dbReference>
<evidence type="ECO:0000256" key="1">
    <source>
        <dbReference type="SAM" id="MobiDB-lite"/>
    </source>
</evidence>
<feature type="region of interest" description="Disordered" evidence="1">
    <location>
        <begin position="1"/>
        <end position="35"/>
    </location>
</feature>
<dbReference type="AlphaFoldDB" id="A0A2T7CHB5"/>
<dbReference type="EMBL" id="CM009757">
    <property type="protein sequence ID" value="PUZ42747.1"/>
    <property type="molecule type" value="Genomic_DNA"/>
</dbReference>
<organism evidence="2 3">
    <name type="scientific">Panicum hallii var. hallii</name>
    <dbReference type="NCBI Taxonomy" id="1504633"/>
    <lineage>
        <taxon>Eukaryota</taxon>
        <taxon>Viridiplantae</taxon>
        <taxon>Streptophyta</taxon>
        <taxon>Embryophyta</taxon>
        <taxon>Tracheophyta</taxon>
        <taxon>Spermatophyta</taxon>
        <taxon>Magnoliopsida</taxon>
        <taxon>Liliopsida</taxon>
        <taxon>Poales</taxon>
        <taxon>Poaceae</taxon>
        <taxon>PACMAD clade</taxon>
        <taxon>Panicoideae</taxon>
        <taxon>Panicodae</taxon>
        <taxon>Paniceae</taxon>
        <taxon>Panicinae</taxon>
        <taxon>Panicum</taxon>
        <taxon>Panicum sect. Panicum</taxon>
    </lineage>
</organism>
<proteinExistence type="predicted"/>
<accession>A0A2T7CHB5</accession>